<proteinExistence type="predicted"/>
<feature type="domain" description="Pyridoxamine 5'-phosphate oxidase N-terminal" evidence="2">
    <location>
        <begin position="14"/>
        <end position="130"/>
    </location>
</feature>
<evidence type="ECO:0000313" key="3">
    <source>
        <dbReference type="EMBL" id="MCP2347888.1"/>
    </source>
</evidence>
<comment type="caution">
    <text evidence="3">The sequence shown here is derived from an EMBL/GenBank/DDBJ whole genome shotgun (WGS) entry which is preliminary data.</text>
</comment>
<protein>
    <submittedName>
        <fullName evidence="3">PPOX class probable F420-dependent enzyme</fullName>
    </submittedName>
</protein>
<dbReference type="InterPro" id="IPR012349">
    <property type="entry name" value="Split_barrel_FMN-bd"/>
</dbReference>
<dbReference type="NCBIfam" id="TIGR03618">
    <property type="entry name" value="Rv1155_F420"/>
    <property type="match status" value="1"/>
</dbReference>
<dbReference type="SUPFAM" id="SSF50475">
    <property type="entry name" value="FMN-binding split barrel"/>
    <property type="match status" value="1"/>
</dbReference>
<dbReference type="PANTHER" id="PTHR35176">
    <property type="entry name" value="HEME OXYGENASE HI_0854-RELATED"/>
    <property type="match status" value="1"/>
</dbReference>
<dbReference type="PANTHER" id="PTHR35176:SF1">
    <property type="entry name" value="F420H(2)-DEPENDENT BILIVERDIN REDUCTASE"/>
    <property type="match status" value="1"/>
</dbReference>
<dbReference type="EMBL" id="JAMZEC010000001">
    <property type="protein sequence ID" value="MCP2347888.1"/>
    <property type="molecule type" value="Genomic_DNA"/>
</dbReference>
<organism evidence="3 4">
    <name type="scientific">Nonomuraea roseoviolacea subsp. carminata</name>
    <dbReference type="NCBI Taxonomy" id="160689"/>
    <lineage>
        <taxon>Bacteria</taxon>
        <taxon>Bacillati</taxon>
        <taxon>Actinomycetota</taxon>
        <taxon>Actinomycetes</taxon>
        <taxon>Streptosporangiales</taxon>
        <taxon>Streptosporangiaceae</taxon>
        <taxon>Nonomuraea</taxon>
    </lineage>
</organism>
<gene>
    <name evidence="3" type="ORF">HD595_004010</name>
</gene>
<dbReference type="InterPro" id="IPR052019">
    <property type="entry name" value="F420H2_bilvrd_red/Heme_oxyg"/>
</dbReference>
<evidence type="ECO:0000313" key="4">
    <source>
        <dbReference type="Proteomes" id="UP001320766"/>
    </source>
</evidence>
<dbReference type="InterPro" id="IPR011576">
    <property type="entry name" value="Pyridox_Oxase_N"/>
</dbReference>
<accession>A0ABT1K1M8</accession>
<dbReference type="InterPro" id="IPR019920">
    <property type="entry name" value="F420-binding_dom_put"/>
</dbReference>
<dbReference type="Proteomes" id="UP001320766">
    <property type="component" value="Unassembled WGS sequence"/>
</dbReference>
<evidence type="ECO:0000259" key="2">
    <source>
        <dbReference type="Pfam" id="PF01243"/>
    </source>
</evidence>
<dbReference type="Gene3D" id="2.30.110.10">
    <property type="entry name" value="Electron Transport, Fmn-binding Protein, Chain A"/>
    <property type="match status" value="1"/>
</dbReference>
<reference evidence="3 4" key="1">
    <citation type="submission" date="2022-06" db="EMBL/GenBank/DDBJ databases">
        <title>Sequencing the genomes of 1000 actinobacteria strains.</title>
        <authorList>
            <person name="Klenk H.-P."/>
        </authorList>
    </citation>
    <scope>NUCLEOTIDE SEQUENCE [LARGE SCALE GENOMIC DNA]</scope>
    <source>
        <strain evidence="3 4">DSM 44170</strain>
    </source>
</reference>
<keyword evidence="1" id="KW-0560">Oxidoreductase</keyword>
<dbReference type="RefSeq" id="WP_308211190.1">
    <property type="nucleotide sequence ID" value="NZ_BAAAVE010000004.1"/>
</dbReference>
<keyword evidence="4" id="KW-1185">Reference proteome</keyword>
<name>A0ABT1K1M8_9ACTN</name>
<sequence length="134" mass="14812">MMKVGSLRLPAWSEAFLAEDHVCTLTTLRPDGSPHVAPVRFTWDGRARLARVLTIGARRKARNLIAAPGSRAVVCQVAGFHWITLEGPARVFDDPARVAEGVRRYTRRYIAPPLSQPGLVVIEIQVDRVMSVSN</sequence>
<dbReference type="Pfam" id="PF01243">
    <property type="entry name" value="PNPOx_N"/>
    <property type="match status" value="1"/>
</dbReference>
<evidence type="ECO:0000256" key="1">
    <source>
        <dbReference type="ARBA" id="ARBA00023002"/>
    </source>
</evidence>